<name>A0ABQ5UJ03_9HYPH</name>
<accession>A0ABQ5UJ03</accession>
<reference evidence="1" key="1">
    <citation type="journal article" date="2014" name="Int. J. Syst. Evol. Microbiol.">
        <title>Complete genome of a new Firmicutes species belonging to the dominant human colonic microbiota ('Ruminococcus bicirculans') reveals two chromosomes and a selective capacity to utilize plant glucans.</title>
        <authorList>
            <consortium name="NISC Comparative Sequencing Program"/>
            <person name="Wegmann U."/>
            <person name="Louis P."/>
            <person name="Goesmann A."/>
            <person name="Henrissat B."/>
            <person name="Duncan S.H."/>
            <person name="Flint H.J."/>
        </authorList>
    </citation>
    <scope>NUCLEOTIDE SEQUENCE</scope>
    <source>
        <strain evidence="1">NBRC 103855</strain>
    </source>
</reference>
<sequence length="73" mass="7808">MKNKASKAKIIADVCAEQGIDQSFIEALLDLETDHGDLLAWGARPHLRRDVGGIVEQALAKHRAEGGDEVTAG</sequence>
<keyword evidence="2" id="KW-1185">Reference proteome</keyword>
<comment type="caution">
    <text evidence="1">The sequence shown here is derived from an EMBL/GenBank/DDBJ whole genome shotgun (WGS) entry which is preliminary data.</text>
</comment>
<evidence type="ECO:0000313" key="1">
    <source>
        <dbReference type="EMBL" id="GLQ12075.1"/>
    </source>
</evidence>
<dbReference type="RefSeq" id="WP_284393870.1">
    <property type="nucleotide sequence ID" value="NZ_BSNG01000003.1"/>
</dbReference>
<evidence type="ECO:0000313" key="2">
    <source>
        <dbReference type="Proteomes" id="UP001161406"/>
    </source>
</evidence>
<organism evidence="1 2">
    <name type="scientific">Devosia yakushimensis</name>
    <dbReference type="NCBI Taxonomy" id="470028"/>
    <lineage>
        <taxon>Bacteria</taxon>
        <taxon>Pseudomonadati</taxon>
        <taxon>Pseudomonadota</taxon>
        <taxon>Alphaproteobacteria</taxon>
        <taxon>Hyphomicrobiales</taxon>
        <taxon>Devosiaceae</taxon>
        <taxon>Devosia</taxon>
    </lineage>
</organism>
<dbReference type="Proteomes" id="UP001161406">
    <property type="component" value="Unassembled WGS sequence"/>
</dbReference>
<dbReference type="EMBL" id="BSNG01000003">
    <property type="protein sequence ID" value="GLQ12075.1"/>
    <property type="molecule type" value="Genomic_DNA"/>
</dbReference>
<protein>
    <submittedName>
        <fullName evidence="1">Uncharacterized protein</fullName>
    </submittedName>
</protein>
<proteinExistence type="predicted"/>
<reference evidence="1" key="2">
    <citation type="submission" date="2023-01" db="EMBL/GenBank/DDBJ databases">
        <title>Draft genome sequence of Devosia yakushimensis strain NBRC 103855.</title>
        <authorList>
            <person name="Sun Q."/>
            <person name="Mori K."/>
        </authorList>
    </citation>
    <scope>NUCLEOTIDE SEQUENCE</scope>
    <source>
        <strain evidence="1">NBRC 103855</strain>
    </source>
</reference>
<gene>
    <name evidence="1" type="ORF">GCM10007913_40070</name>
</gene>